<evidence type="ECO:0008006" key="3">
    <source>
        <dbReference type="Google" id="ProtNLM"/>
    </source>
</evidence>
<organism evidence="1 2">
    <name type="scientific">Megaselia scalaris</name>
    <name type="common">Humpbacked fly</name>
    <name type="synonym">Phora scalaris</name>
    <dbReference type="NCBI Taxonomy" id="36166"/>
    <lineage>
        <taxon>Eukaryota</taxon>
        <taxon>Metazoa</taxon>
        <taxon>Ecdysozoa</taxon>
        <taxon>Arthropoda</taxon>
        <taxon>Hexapoda</taxon>
        <taxon>Insecta</taxon>
        <taxon>Pterygota</taxon>
        <taxon>Neoptera</taxon>
        <taxon>Endopterygota</taxon>
        <taxon>Diptera</taxon>
        <taxon>Brachycera</taxon>
        <taxon>Muscomorpha</taxon>
        <taxon>Platypezoidea</taxon>
        <taxon>Phoridae</taxon>
        <taxon>Megaseliini</taxon>
        <taxon>Megaselia</taxon>
    </lineage>
</organism>
<evidence type="ECO:0000313" key="2">
    <source>
        <dbReference type="Proteomes" id="UP000015102"/>
    </source>
</evidence>
<dbReference type="EMBL" id="CAQQ02020761">
    <property type="status" value="NOT_ANNOTATED_CDS"/>
    <property type="molecule type" value="Genomic_DNA"/>
</dbReference>
<dbReference type="HOGENOM" id="CLU_1688744_0_0_1"/>
<dbReference type="EnsemblMetazoa" id="MESCA007945-RA">
    <property type="protein sequence ID" value="MESCA007945-PA"/>
    <property type="gene ID" value="MESCA007945"/>
</dbReference>
<dbReference type="Proteomes" id="UP000015102">
    <property type="component" value="Unassembled WGS sequence"/>
</dbReference>
<name>T1GVX7_MEGSC</name>
<dbReference type="STRING" id="36166.T1GVX7"/>
<keyword evidence="2" id="KW-1185">Reference proteome</keyword>
<sequence length="156" mass="17934">MQHCLDLKGLKAEYRYSLYLVECKYLNIGSQFIQAFRARADSFDRFHQHLNLRGHMLASWFLFSLLFEISANDEFSPFVTASCKGGFMNIKIKFASPYYGAVHVRDIRKSPCMQIGKGEENINFNVNIFSKEGDSDFCGIFISKNQEVSGNMIMIK</sequence>
<protein>
    <recommendedName>
        <fullName evidence="3">ZP domain-containing protein</fullName>
    </recommendedName>
</protein>
<evidence type="ECO:0000313" key="1">
    <source>
        <dbReference type="EnsemblMetazoa" id="MESCA007945-PA"/>
    </source>
</evidence>
<reference evidence="2" key="1">
    <citation type="submission" date="2013-02" db="EMBL/GenBank/DDBJ databases">
        <authorList>
            <person name="Hughes D."/>
        </authorList>
    </citation>
    <scope>NUCLEOTIDE SEQUENCE</scope>
    <source>
        <strain>Durham</strain>
        <strain evidence="2">NC isolate 2 -- Noor lab</strain>
    </source>
</reference>
<dbReference type="AlphaFoldDB" id="T1GVX7"/>
<accession>T1GVX7</accession>
<reference evidence="1" key="2">
    <citation type="submission" date="2015-06" db="UniProtKB">
        <authorList>
            <consortium name="EnsemblMetazoa"/>
        </authorList>
    </citation>
    <scope>IDENTIFICATION</scope>
</reference>
<proteinExistence type="predicted"/>
<dbReference type="EMBL" id="CAQQ02020762">
    <property type="status" value="NOT_ANNOTATED_CDS"/>
    <property type="molecule type" value="Genomic_DNA"/>
</dbReference>